<evidence type="ECO:0000259" key="10">
    <source>
        <dbReference type="PROSITE" id="PS51873"/>
    </source>
</evidence>
<dbReference type="RefSeq" id="XP_009783099.1">
    <property type="nucleotide sequence ID" value="XM_009784797.1"/>
</dbReference>
<keyword evidence="8" id="KW-0833">Ubl conjugation pathway</keyword>
<evidence type="ECO:0000256" key="2">
    <source>
        <dbReference type="ARBA" id="ARBA00001947"/>
    </source>
</evidence>
<dbReference type="STRING" id="4096.A0A1U7X850"/>
<dbReference type="InterPro" id="IPR031127">
    <property type="entry name" value="E3_UB_ligase_RBR"/>
</dbReference>
<evidence type="ECO:0000256" key="3">
    <source>
        <dbReference type="ARBA" id="ARBA00012251"/>
    </source>
</evidence>
<dbReference type="PANTHER" id="PTHR11685">
    <property type="entry name" value="RBR FAMILY RING FINGER AND IBR DOMAIN-CONTAINING"/>
    <property type="match status" value="1"/>
</dbReference>
<comment type="catalytic activity">
    <reaction evidence="1">
        <text>[E2 ubiquitin-conjugating enzyme]-S-ubiquitinyl-L-cysteine + [acceptor protein]-L-lysine = [E2 ubiquitin-conjugating enzyme]-L-cysteine + [acceptor protein]-N(6)-ubiquitinyl-L-lysine.</text>
        <dbReference type="EC" id="2.3.2.31"/>
    </reaction>
</comment>
<dbReference type="Pfam" id="PF01485">
    <property type="entry name" value="IBR"/>
    <property type="match status" value="2"/>
</dbReference>
<accession>A0A1U7X850</accession>
<evidence type="ECO:0000256" key="6">
    <source>
        <dbReference type="ARBA" id="ARBA00022737"/>
    </source>
</evidence>
<dbReference type="CDD" id="cd22584">
    <property type="entry name" value="Rcat_RBR_unk"/>
    <property type="match status" value="1"/>
</dbReference>
<keyword evidence="6" id="KW-0677">Repeat</keyword>
<dbReference type="GO" id="GO:0061630">
    <property type="term" value="F:ubiquitin protein ligase activity"/>
    <property type="evidence" value="ECO:0007669"/>
    <property type="project" value="UniProtKB-EC"/>
</dbReference>
<keyword evidence="9" id="KW-0862">Zinc</keyword>
<name>A0A1U7X850_NICSY</name>
<keyword evidence="7" id="KW-0863">Zinc-finger</keyword>
<keyword evidence="11" id="KW-1185">Reference proteome</keyword>
<sequence>MSLPYLISDREYANKLQMQHVLVNSLDVIARWEEGLTESAIPIGEKLYCPYERCSKLLIYDHGKKMLHECICPWCQKLFCAQCRVPWHSGRDCYKFQKEEKDREDDQKVKLLAENKKWINCPSCKSLVEKVDGCKHMTCRCKMEFCYKCGGTWSEKHWSCQTR</sequence>
<comment type="cofactor">
    <cofactor evidence="2">
        <name>Zn(2+)</name>
        <dbReference type="ChEBI" id="CHEBI:29105"/>
    </cofactor>
</comment>
<feature type="domain" description="RING-type" evidence="10">
    <location>
        <begin position="1"/>
        <end position="163"/>
    </location>
</feature>
<evidence type="ECO:0000256" key="4">
    <source>
        <dbReference type="ARBA" id="ARBA00022679"/>
    </source>
</evidence>
<dbReference type="UniPathway" id="UPA00143"/>
<dbReference type="AlphaFoldDB" id="A0A1U7X850"/>
<protein>
    <recommendedName>
        <fullName evidence="3">RBR-type E3 ubiquitin transferase</fullName>
        <ecNumber evidence="3">2.3.2.31</ecNumber>
    </recommendedName>
</protein>
<dbReference type="EC" id="2.3.2.31" evidence="3"/>
<dbReference type="SMART" id="SM00647">
    <property type="entry name" value="IBR"/>
    <property type="match status" value="2"/>
</dbReference>
<evidence type="ECO:0000313" key="11">
    <source>
        <dbReference type="Proteomes" id="UP000189701"/>
    </source>
</evidence>
<evidence type="ECO:0000256" key="1">
    <source>
        <dbReference type="ARBA" id="ARBA00001798"/>
    </source>
</evidence>
<dbReference type="PROSITE" id="PS51873">
    <property type="entry name" value="TRIAD"/>
    <property type="match status" value="1"/>
</dbReference>
<evidence type="ECO:0000256" key="9">
    <source>
        <dbReference type="ARBA" id="ARBA00022833"/>
    </source>
</evidence>
<evidence type="ECO:0000256" key="8">
    <source>
        <dbReference type="ARBA" id="ARBA00022786"/>
    </source>
</evidence>
<keyword evidence="4" id="KW-0808">Transferase</keyword>
<dbReference type="GO" id="GO:0016567">
    <property type="term" value="P:protein ubiquitination"/>
    <property type="evidence" value="ECO:0007669"/>
    <property type="project" value="UniProtKB-UniPathway"/>
</dbReference>
<reference evidence="12" key="2">
    <citation type="submission" date="2025-08" db="UniProtKB">
        <authorList>
            <consortium name="RefSeq"/>
        </authorList>
    </citation>
    <scope>IDENTIFICATION</scope>
    <source>
        <tissue evidence="12">Leaf</tissue>
    </source>
</reference>
<dbReference type="InterPro" id="IPR002867">
    <property type="entry name" value="IBR_dom"/>
</dbReference>
<dbReference type="GO" id="GO:0008270">
    <property type="term" value="F:zinc ion binding"/>
    <property type="evidence" value="ECO:0007669"/>
    <property type="project" value="UniProtKB-KW"/>
</dbReference>
<dbReference type="Proteomes" id="UP000189701">
    <property type="component" value="Unplaced"/>
</dbReference>
<keyword evidence="5" id="KW-0479">Metal-binding</keyword>
<gene>
    <name evidence="12" type="primary">LOC104231746</name>
</gene>
<evidence type="ECO:0000256" key="7">
    <source>
        <dbReference type="ARBA" id="ARBA00022771"/>
    </source>
</evidence>
<evidence type="ECO:0000313" key="12">
    <source>
        <dbReference type="RefSeq" id="XP_009783099.1"/>
    </source>
</evidence>
<dbReference type="SUPFAM" id="SSF57850">
    <property type="entry name" value="RING/U-box"/>
    <property type="match status" value="2"/>
</dbReference>
<organism evidence="11 12">
    <name type="scientific">Nicotiana sylvestris</name>
    <name type="common">Wood tobacco</name>
    <name type="synonym">South American tobacco</name>
    <dbReference type="NCBI Taxonomy" id="4096"/>
    <lineage>
        <taxon>Eukaryota</taxon>
        <taxon>Viridiplantae</taxon>
        <taxon>Streptophyta</taxon>
        <taxon>Embryophyta</taxon>
        <taxon>Tracheophyta</taxon>
        <taxon>Spermatophyta</taxon>
        <taxon>Magnoliopsida</taxon>
        <taxon>eudicotyledons</taxon>
        <taxon>Gunneridae</taxon>
        <taxon>Pentapetalae</taxon>
        <taxon>asterids</taxon>
        <taxon>lamiids</taxon>
        <taxon>Solanales</taxon>
        <taxon>Solanaceae</taxon>
        <taxon>Nicotianoideae</taxon>
        <taxon>Nicotianeae</taxon>
        <taxon>Nicotiana</taxon>
    </lineage>
</organism>
<evidence type="ECO:0000256" key="5">
    <source>
        <dbReference type="ARBA" id="ARBA00022723"/>
    </source>
</evidence>
<dbReference type="Gene3D" id="1.20.120.1750">
    <property type="match status" value="1"/>
</dbReference>
<dbReference type="InterPro" id="IPR044066">
    <property type="entry name" value="TRIAD_supradom"/>
</dbReference>
<reference evidence="11" key="1">
    <citation type="journal article" date="2013" name="Genome Biol.">
        <title>Reference genomes and transcriptomes of Nicotiana sylvestris and Nicotiana tomentosiformis.</title>
        <authorList>
            <person name="Sierro N."/>
            <person name="Battey J.N."/>
            <person name="Ouadi S."/>
            <person name="Bovet L."/>
            <person name="Goepfert S."/>
            <person name="Bakaher N."/>
            <person name="Peitsch M.C."/>
            <person name="Ivanov N.V."/>
        </authorList>
    </citation>
    <scope>NUCLEOTIDE SEQUENCE [LARGE SCALE GENOMIC DNA]</scope>
</reference>
<dbReference type="eggNOG" id="KOG1812">
    <property type="taxonomic scope" value="Eukaryota"/>
</dbReference>
<proteinExistence type="predicted"/>